<evidence type="ECO:0000313" key="1">
    <source>
        <dbReference type="EMBL" id="KKL93306.1"/>
    </source>
</evidence>
<reference evidence="1" key="1">
    <citation type="journal article" date="2015" name="Nature">
        <title>Complex archaea that bridge the gap between prokaryotes and eukaryotes.</title>
        <authorList>
            <person name="Spang A."/>
            <person name="Saw J.H."/>
            <person name="Jorgensen S.L."/>
            <person name="Zaremba-Niedzwiedzka K."/>
            <person name="Martijn J."/>
            <person name="Lind A.E."/>
            <person name="van Eijk R."/>
            <person name="Schleper C."/>
            <person name="Guy L."/>
            <person name="Ettema T.J."/>
        </authorList>
    </citation>
    <scope>NUCLEOTIDE SEQUENCE</scope>
</reference>
<protein>
    <submittedName>
        <fullName evidence="1">Uncharacterized protein</fullName>
    </submittedName>
</protein>
<comment type="caution">
    <text evidence="1">The sequence shown here is derived from an EMBL/GenBank/DDBJ whole genome shotgun (WGS) entry which is preliminary data.</text>
</comment>
<gene>
    <name evidence="1" type="ORF">LCGC14_1876050</name>
</gene>
<sequence>MFEEINEPVQWLGFAPSGRKIGRVIDKGGTARYITLDMTPGIGFRYSEVYDNKNVICDVLCAIALDHERLECIVDAGITKADQIKLGEKQDG</sequence>
<dbReference type="EMBL" id="LAZR01019226">
    <property type="protein sequence ID" value="KKL93306.1"/>
    <property type="molecule type" value="Genomic_DNA"/>
</dbReference>
<accession>A0A0F9GRR6</accession>
<name>A0A0F9GRR6_9ZZZZ</name>
<dbReference type="AlphaFoldDB" id="A0A0F9GRR6"/>
<proteinExistence type="predicted"/>
<organism evidence="1">
    <name type="scientific">marine sediment metagenome</name>
    <dbReference type="NCBI Taxonomy" id="412755"/>
    <lineage>
        <taxon>unclassified sequences</taxon>
        <taxon>metagenomes</taxon>
        <taxon>ecological metagenomes</taxon>
    </lineage>
</organism>